<dbReference type="RefSeq" id="WP_213530853.1">
    <property type="nucleotide sequence ID" value="NZ_BOVJ01000173.1"/>
</dbReference>
<keyword evidence="2" id="KW-1185">Reference proteome</keyword>
<sequence length="365" mass="40638">MQSFVSDTVKELKPYFDGLLRTDPASGGLYMLDDELGDRASCCTTGLAACFYTLDGKLNGGDGFDIARRLAEDVRNRQLPSGGFTQPYYAKAGEPPVVDIAEIGAVANSLYHIHQATNSEAAKESLIRAADYLLTQTVPERPGVVLKRPGENFDVLNGDMYAAHTFGRAYELTGNPVYLEQVVAIFGHLADRFGKNEPGWWPYIENWDGSVVMGNSVLYQATIVAFAHTALRLLPEELLARWRQVSEQAVAKMVEAIRQPPSEETEAPWWTRDWSNGWELYMSLARSTASEQVREIGLNRFREVEADLRERGVLRFRPNIKHSEPDRAPVTTTFRKASGFAGIIACMALDEEPVLEFNNKGEPIA</sequence>
<organism evidence="1 2">
    <name type="scientific">Paenibacillus cisolokensis</name>
    <dbReference type="NCBI Taxonomy" id="1658519"/>
    <lineage>
        <taxon>Bacteria</taxon>
        <taxon>Bacillati</taxon>
        <taxon>Bacillota</taxon>
        <taxon>Bacilli</taxon>
        <taxon>Bacillales</taxon>
        <taxon>Paenibacillaceae</taxon>
        <taxon>Paenibacillus</taxon>
    </lineage>
</organism>
<dbReference type="EMBL" id="BOVJ01000173">
    <property type="protein sequence ID" value="GIQ66315.1"/>
    <property type="molecule type" value="Genomic_DNA"/>
</dbReference>
<dbReference type="InterPro" id="IPR008929">
    <property type="entry name" value="Chondroitin_lyas"/>
</dbReference>
<accession>A0ABQ4NDJ1</accession>
<dbReference type="Proteomes" id="UP000680304">
    <property type="component" value="Unassembled WGS sequence"/>
</dbReference>
<evidence type="ECO:0000313" key="2">
    <source>
        <dbReference type="Proteomes" id="UP000680304"/>
    </source>
</evidence>
<gene>
    <name evidence="1" type="ORF">PACILC2_48830</name>
</gene>
<evidence type="ECO:0000313" key="1">
    <source>
        <dbReference type="EMBL" id="GIQ66315.1"/>
    </source>
</evidence>
<dbReference type="SUPFAM" id="SSF48208">
    <property type="entry name" value="Six-hairpin glycosidases"/>
    <property type="match status" value="1"/>
</dbReference>
<evidence type="ECO:0008006" key="3">
    <source>
        <dbReference type="Google" id="ProtNLM"/>
    </source>
</evidence>
<comment type="caution">
    <text evidence="1">The sequence shown here is derived from an EMBL/GenBank/DDBJ whole genome shotgun (WGS) entry which is preliminary data.</text>
</comment>
<dbReference type="Gene3D" id="1.50.10.100">
    <property type="entry name" value="Chondroitin AC/alginate lyase"/>
    <property type="match status" value="1"/>
</dbReference>
<protein>
    <recommendedName>
        <fullName evidence="3">N-acyl-D-glucosamine 2-epimerase</fullName>
    </recommendedName>
</protein>
<dbReference type="SUPFAM" id="SSF81853">
    <property type="entry name" value="Family 10 polysaccharide lyase"/>
    <property type="match status" value="1"/>
</dbReference>
<reference evidence="1 2" key="1">
    <citation type="submission" date="2021-04" db="EMBL/GenBank/DDBJ databases">
        <title>Draft genome sequence of Paenibacillus cisolokensis, LC2-13A.</title>
        <authorList>
            <person name="Uke A."/>
            <person name="Chhe C."/>
            <person name="Baramee S."/>
            <person name="Kosugi A."/>
        </authorList>
    </citation>
    <scope>NUCLEOTIDE SEQUENCE [LARGE SCALE GENOMIC DNA]</scope>
    <source>
        <strain evidence="1 2">LC2-13A</strain>
    </source>
</reference>
<name>A0ABQ4NDJ1_9BACL</name>
<proteinExistence type="predicted"/>
<dbReference type="InterPro" id="IPR008928">
    <property type="entry name" value="6-hairpin_glycosidase_sf"/>
</dbReference>